<keyword evidence="7 8" id="KW-0472">Membrane</keyword>
<dbReference type="OrthoDB" id="322544at2"/>
<evidence type="ECO:0000256" key="4">
    <source>
        <dbReference type="ARBA" id="ARBA00022519"/>
    </source>
</evidence>
<evidence type="ECO:0000256" key="7">
    <source>
        <dbReference type="ARBA" id="ARBA00023136"/>
    </source>
</evidence>
<dbReference type="NCBIfam" id="NF009048">
    <property type="entry name" value="PRK12382.1"/>
    <property type="match status" value="1"/>
</dbReference>
<dbReference type="PANTHER" id="PTHR23517:SF1">
    <property type="match status" value="1"/>
</dbReference>
<dbReference type="Pfam" id="PF07690">
    <property type="entry name" value="MFS_1"/>
    <property type="match status" value="1"/>
</dbReference>
<feature type="transmembrane region" description="Helical" evidence="8">
    <location>
        <begin position="197"/>
        <end position="220"/>
    </location>
</feature>
<feature type="transmembrane region" description="Helical" evidence="8">
    <location>
        <begin position="299"/>
        <end position="320"/>
    </location>
</feature>
<comment type="caution">
    <text evidence="11">The sequence shown here is derived from an EMBL/GenBank/DDBJ whole genome shotgun (WGS) entry which is preliminary data.</text>
</comment>
<feature type="transmembrane region" description="Helical" evidence="8">
    <location>
        <begin position="273"/>
        <end position="292"/>
    </location>
</feature>
<feature type="compositionally biased region" description="Low complexity" evidence="9">
    <location>
        <begin position="13"/>
        <end position="28"/>
    </location>
</feature>
<dbReference type="Gene3D" id="1.20.1250.20">
    <property type="entry name" value="MFS general substrate transporter like domains"/>
    <property type="match status" value="1"/>
</dbReference>
<sequence length="423" mass="42775">MRPQPTYDPARGQPQNPSQNSSQDNTSPDRSQARLFVLAAILFLSYLCVAISLPVTPLFVTQTLGLGNFWAGLGVGSAFLATILTRSVAGNLVDGGGAKPAVARGLALYIAGGLVSLGAGMLPPLPWAGPWAAFAVLVAGRLLIGLGESLVGVGVIAWGIGIVGPQRSGKVLALVGAALYGAFAAGGPLGLLLLDGIGFAGTMAVGALLPALGLLAIRPMTGVAAHPGAKRPPFRSVLGRIWLHGAVVSLQGIGFAAIGAFFTLHFVHESWPFAGLGLTAFGVGFVLVRFAFGHLPDRIGGLPVAMGSLAVEAVGQLLVWSAGDPTLALVGAFLTGLGCSLVFPAMGREVVHLVQPHLRATALGAFAAFQDVAYGLTGPVAGLLADRTGYGSVFLLGGAAAAVGFLTALHMRRTLVAASPPPA</sequence>
<dbReference type="GO" id="GO:0022857">
    <property type="term" value="F:transmembrane transporter activity"/>
    <property type="evidence" value="ECO:0007669"/>
    <property type="project" value="UniProtKB-UniRule"/>
</dbReference>
<feature type="transmembrane region" description="Helical" evidence="8">
    <location>
        <begin position="389"/>
        <end position="409"/>
    </location>
</feature>
<evidence type="ECO:0000256" key="2">
    <source>
        <dbReference type="ARBA" id="ARBA00022448"/>
    </source>
</evidence>
<dbReference type="InterPro" id="IPR037541">
    <property type="entry name" value="MFS_YfcJ"/>
</dbReference>
<gene>
    <name evidence="11" type="ORF">CRT60_01510</name>
</gene>
<feature type="transmembrane region" description="Helical" evidence="8">
    <location>
        <begin position="131"/>
        <end position="159"/>
    </location>
</feature>
<dbReference type="AlphaFoldDB" id="A0A2B8BN11"/>
<keyword evidence="6 8" id="KW-1133">Transmembrane helix</keyword>
<dbReference type="InterPro" id="IPR050171">
    <property type="entry name" value="MFS_Transporters"/>
</dbReference>
<accession>A0A2B8BN11</accession>
<comment type="subcellular location">
    <subcellularLocation>
        <location evidence="8">Cell inner membrane</location>
        <topology evidence="8">Multi-pass membrane protein</topology>
    </subcellularLocation>
    <subcellularLocation>
        <location evidence="1">Cell membrane</location>
        <topology evidence="1">Multi-pass membrane protein</topology>
    </subcellularLocation>
</comment>
<evidence type="ECO:0000256" key="3">
    <source>
        <dbReference type="ARBA" id="ARBA00022475"/>
    </source>
</evidence>
<feature type="transmembrane region" description="Helical" evidence="8">
    <location>
        <begin position="35"/>
        <end position="55"/>
    </location>
</feature>
<feature type="transmembrane region" description="Helical" evidence="8">
    <location>
        <begin position="358"/>
        <end position="377"/>
    </location>
</feature>
<evidence type="ECO:0000256" key="1">
    <source>
        <dbReference type="ARBA" id="ARBA00004651"/>
    </source>
</evidence>
<feature type="transmembrane region" description="Helical" evidence="8">
    <location>
        <begin position="326"/>
        <end position="346"/>
    </location>
</feature>
<organism evidence="11 12">
    <name type="scientific">Azospirillum palustre</name>
    <dbReference type="NCBI Taxonomy" id="2044885"/>
    <lineage>
        <taxon>Bacteria</taxon>
        <taxon>Pseudomonadati</taxon>
        <taxon>Pseudomonadota</taxon>
        <taxon>Alphaproteobacteria</taxon>
        <taxon>Rhodospirillales</taxon>
        <taxon>Azospirillaceae</taxon>
        <taxon>Azospirillum</taxon>
    </lineage>
</organism>
<dbReference type="NCBIfam" id="NF003477">
    <property type="entry name" value="PRK05122.1"/>
    <property type="match status" value="1"/>
</dbReference>
<comment type="similarity">
    <text evidence="8">Belongs to the major facilitator superfamily. YfcJ family.</text>
</comment>
<evidence type="ECO:0000256" key="9">
    <source>
        <dbReference type="SAM" id="MobiDB-lite"/>
    </source>
</evidence>
<dbReference type="PROSITE" id="PS50850">
    <property type="entry name" value="MFS"/>
    <property type="match status" value="1"/>
</dbReference>
<dbReference type="PANTHER" id="PTHR23517">
    <property type="entry name" value="RESISTANCE PROTEIN MDTM, PUTATIVE-RELATED-RELATED"/>
    <property type="match status" value="1"/>
</dbReference>
<keyword evidence="12" id="KW-1185">Reference proteome</keyword>
<name>A0A2B8BN11_9PROT</name>
<evidence type="ECO:0000256" key="8">
    <source>
        <dbReference type="HAMAP-Rule" id="MF_02091"/>
    </source>
</evidence>
<feature type="transmembrane region" description="Helical" evidence="8">
    <location>
        <begin position="171"/>
        <end position="191"/>
    </location>
</feature>
<keyword evidence="3 8" id="KW-1003">Cell membrane</keyword>
<dbReference type="InterPro" id="IPR036259">
    <property type="entry name" value="MFS_trans_sf"/>
</dbReference>
<evidence type="ECO:0000256" key="5">
    <source>
        <dbReference type="ARBA" id="ARBA00022692"/>
    </source>
</evidence>
<dbReference type="SUPFAM" id="SSF103473">
    <property type="entry name" value="MFS general substrate transporter"/>
    <property type="match status" value="1"/>
</dbReference>
<dbReference type="InterPro" id="IPR011701">
    <property type="entry name" value="MFS"/>
</dbReference>
<keyword evidence="4 8" id="KW-0997">Cell inner membrane</keyword>
<feature type="domain" description="Major facilitator superfamily (MFS) profile" evidence="10">
    <location>
        <begin position="199"/>
        <end position="423"/>
    </location>
</feature>
<dbReference type="EMBL" id="PDKW01000036">
    <property type="protein sequence ID" value="PGH59331.1"/>
    <property type="molecule type" value="Genomic_DNA"/>
</dbReference>
<dbReference type="HAMAP" id="MF_02091">
    <property type="entry name" value="MFS_YfcJ"/>
    <property type="match status" value="1"/>
</dbReference>
<feature type="transmembrane region" description="Helical" evidence="8">
    <location>
        <begin position="241"/>
        <end position="267"/>
    </location>
</feature>
<dbReference type="RefSeq" id="WP_098734681.1">
    <property type="nucleotide sequence ID" value="NZ_PDKW01000036.1"/>
</dbReference>
<evidence type="ECO:0000259" key="10">
    <source>
        <dbReference type="PROSITE" id="PS50850"/>
    </source>
</evidence>
<keyword evidence="2 8" id="KW-0813">Transport</keyword>
<reference evidence="12" key="1">
    <citation type="submission" date="2017-10" db="EMBL/GenBank/DDBJ databases">
        <authorList>
            <person name="Kravchenko I.K."/>
            <person name="Grouzdev D.S."/>
        </authorList>
    </citation>
    <scope>NUCLEOTIDE SEQUENCE [LARGE SCALE GENOMIC DNA]</scope>
    <source>
        <strain evidence="12">B2</strain>
    </source>
</reference>
<protein>
    <recommendedName>
        <fullName evidence="8">Uncharacterized MFS-type transporter CRT60_01510</fullName>
    </recommendedName>
</protein>
<feature type="region of interest" description="Disordered" evidence="9">
    <location>
        <begin position="1"/>
        <end position="28"/>
    </location>
</feature>
<evidence type="ECO:0000313" key="12">
    <source>
        <dbReference type="Proteomes" id="UP000225379"/>
    </source>
</evidence>
<dbReference type="GO" id="GO:0005886">
    <property type="term" value="C:plasma membrane"/>
    <property type="evidence" value="ECO:0007669"/>
    <property type="project" value="UniProtKB-SubCell"/>
</dbReference>
<dbReference type="InterPro" id="IPR020846">
    <property type="entry name" value="MFS_dom"/>
</dbReference>
<feature type="transmembrane region" description="Helical" evidence="8">
    <location>
        <begin position="106"/>
        <end position="125"/>
    </location>
</feature>
<dbReference type="Proteomes" id="UP000225379">
    <property type="component" value="Unassembled WGS sequence"/>
</dbReference>
<evidence type="ECO:0000256" key="6">
    <source>
        <dbReference type="ARBA" id="ARBA00022989"/>
    </source>
</evidence>
<evidence type="ECO:0000313" key="11">
    <source>
        <dbReference type="EMBL" id="PGH59331.1"/>
    </source>
</evidence>
<proteinExistence type="inferred from homology"/>
<feature type="transmembrane region" description="Helical" evidence="8">
    <location>
        <begin position="67"/>
        <end position="85"/>
    </location>
</feature>
<keyword evidence="5 8" id="KW-0812">Transmembrane</keyword>